<dbReference type="PATRIC" id="fig|1264675.3.peg.46"/>
<dbReference type="RefSeq" id="WP_004626062.1">
    <property type="nucleotide sequence ID" value="NZ_APMQ01000001.1"/>
</dbReference>
<evidence type="ECO:0000313" key="3">
    <source>
        <dbReference type="Proteomes" id="UP000013280"/>
    </source>
</evidence>
<accession>R0EE86</accession>
<name>R0EE86_RALPI</name>
<dbReference type="InterPro" id="IPR009826">
    <property type="entry name" value="DNA_circ_N"/>
</dbReference>
<gene>
    <name evidence="2" type="ORF">OR214_00049</name>
</gene>
<dbReference type="Pfam" id="PF07157">
    <property type="entry name" value="DNA_circ_N"/>
    <property type="match status" value="1"/>
</dbReference>
<dbReference type="Proteomes" id="UP000013280">
    <property type="component" value="Unassembled WGS sequence"/>
</dbReference>
<proteinExistence type="predicted"/>
<organism evidence="2 3">
    <name type="scientific">Ralstonia pickettii OR214</name>
    <dbReference type="NCBI Taxonomy" id="1264675"/>
    <lineage>
        <taxon>Bacteria</taxon>
        <taxon>Pseudomonadati</taxon>
        <taxon>Pseudomonadota</taxon>
        <taxon>Betaproteobacteria</taxon>
        <taxon>Burkholderiales</taxon>
        <taxon>Burkholderiaceae</taxon>
        <taxon>Ralstonia</taxon>
    </lineage>
</organism>
<dbReference type="AlphaFoldDB" id="R0EE86"/>
<dbReference type="EMBL" id="APMQ01000001">
    <property type="protein sequence ID" value="ENZ79632.1"/>
    <property type="molecule type" value="Genomic_DNA"/>
</dbReference>
<reference evidence="2 3" key="1">
    <citation type="journal article" date="2013" name="Genome Announc.">
        <title>Draft Genome Sequence for Ralstonia sp. Strain OR214, a Bacterium with Potential for Bioremediation.</title>
        <authorList>
            <person name="Utturkar S.M."/>
            <person name="Bollmann A."/>
            <person name="Brzoska R.M."/>
            <person name="Klingeman D.M."/>
            <person name="Epstein S.E."/>
            <person name="Palumbo A.V."/>
            <person name="Brown S.D."/>
        </authorList>
    </citation>
    <scope>NUCLEOTIDE SEQUENCE [LARGE SCALE GENOMIC DNA]</scope>
    <source>
        <strain evidence="2 3">OR214</strain>
    </source>
</reference>
<evidence type="ECO:0000259" key="1">
    <source>
        <dbReference type="Pfam" id="PF07157"/>
    </source>
</evidence>
<evidence type="ECO:0000313" key="2">
    <source>
        <dbReference type="EMBL" id="ENZ79632.1"/>
    </source>
</evidence>
<comment type="caution">
    <text evidence="2">The sequence shown here is derived from an EMBL/GenBank/DDBJ whole genome shotgun (WGS) entry which is preliminary data.</text>
</comment>
<protein>
    <submittedName>
        <fullName evidence="2">Mu-like prophage DNA circulation protein</fullName>
    </submittedName>
</protein>
<feature type="domain" description="DNA circulation N-terminal" evidence="1">
    <location>
        <begin position="37"/>
        <end position="138"/>
    </location>
</feature>
<sequence length="485" mass="50179" precursor="true">MSFSAQVGNAVGSIGGVAKAASDLANLFSGSGYWSQLRPASYNGIPFAVLSETGRFGRRSIVHEYPNKETMPWIEDLGLQTNVFRISGFLVENSLVYGGGPVLDQRDRLLKAIQGGATGSTKAPGLGTLVHPTYGTLKTNCMEVEFGTSWDRGRVVEVRFVFIRGGDRLYPQAKKPTASAVTTAAATVNSSSLLSFAKRIASAVSAGAQVIQAAVSTVVGWYQAVTTLIHDVKRFWNSISTLAGNFGRLFGGGNSGYAGENQKAAGTATPASLISADTANRAAVANAGSALSAAAANVGTDQATFASAAQRVVTALAGSASSPSDAIRLLTSLLLYAPAPIVGASQVALAQATMQACCADLFRRATVAQIAVSATAYQPTSADDASGMRDSITALLDSEITIAANQGEDGVYSALRSLRQAVVEDLDARGSGLAAIATFSFGNTLPALTLANRLYRDASRSDELVSQANPIHPAFMPVSFSALSN</sequence>